<dbReference type="OrthoDB" id="1235794at2"/>
<proteinExistence type="inferred from homology"/>
<keyword evidence="2" id="KW-0560">Oxidoreductase</keyword>
<dbReference type="Gene3D" id="3.40.50.720">
    <property type="entry name" value="NAD(P)-binding Rossmann-like Domain"/>
    <property type="match status" value="1"/>
</dbReference>
<keyword evidence="5" id="KW-1185">Reference proteome</keyword>
<evidence type="ECO:0000256" key="3">
    <source>
        <dbReference type="RuleBase" id="RU000363"/>
    </source>
</evidence>
<evidence type="ECO:0000313" key="5">
    <source>
        <dbReference type="Proteomes" id="UP000030121"/>
    </source>
</evidence>
<dbReference type="PANTHER" id="PTHR43976">
    <property type="entry name" value="SHORT CHAIN DEHYDROGENASE"/>
    <property type="match status" value="1"/>
</dbReference>
<dbReference type="InterPro" id="IPR051911">
    <property type="entry name" value="SDR_oxidoreductase"/>
</dbReference>
<evidence type="ECO:0000313" key="4">
    <source>
        <dbReference type="EMBL" id="KGO90385.1"/>
    </source>
</evidence>
<dbReference type="InterPro" id="IPR002347">
    <property type="entry name" value="SDR_fam"/>
</dbReference>
<dbReference type="PRINTS" id="PR00081">
    <property type="entry name" value="GDHRDH"/>
</dbReference>
<dbReference type="Proteomes" id="UP000030121">
    <property type="component" value="Unassembled WGS sequence"/>
</dbReference>
<dbReference type="SUPFAM" id="SSF51735">
    <property type="entry name" value="NAD(P)-binding Rossmann-fold domains"/>
    <property type="match status" value="1"/>
</dbReference>
<name>A0A0A2MQ29_9FLAO</name>
<dbReference type="AlphaFoldDB" id="A0A0A2MQ29"/>
<protein>
    <submittedName>
        <fullName evidence="4">Short-chain dehydrogenase</fullName>
    </submittedName>
</protein>
<accession>A0A0A2MQ29</accession>
<comment type="caution">
    <text evidence="4">The sequence shown here is derived from an EMBL/GenBank/DDBJ whole genome shotgun (WGS) entry which is preliminary data.</text>
</comment>
<organism evidence="4 5">
    <name type="scientific">Flavobacterium suncheonense GH29-5 = DSM 17707</name>
    <dbReference type="NCBI Taxonomy" id="1121899"/>
    <lineage>
        <taxon>Bacteria</taxon>
        <taxon>Pseudomonadati</taxon>
        <taxon>Bacteroidota</taxon>
        <taxon>Flavobacteriia</taxon>
        <taxon>Flavobacteriales</taxon>
        <taxon>Flavobacteriaceae</taxon>
        <taxon>Flavobacterium</taxon>
    </lineage>
</organism>
<dbReference type="PRINTS" id="PR00080">
    <property type="entry name" value="SDRFAMILY"/>
</dbReference>
<comment type="similarity">
    <text evidence="1 3">Belongs to the short-chain dehydrogenases/reductases (SDR) family.</text>
</comment>
<gene>
    <name evidence="4" type="ORF">Q764_02200</name>
</gene>
<dbReference type="eggNOG" id="COG4221">
    <property type="taxonomic scope" value="Bacteria"/>
</dbReference>
<dbReference type="InterPro" id="IPR036291">
    <property type="entry name" value="NAD(P)-bd_dom_sf"/>
</dbReference>
<dbReference type="RefSeq" id="WP_026980120.1">
    <property type="nucleotide sequence ID" value="NZ_AUCZ01000007.1"/>
</dbReference>
<dbReference type="Pfam" id="PF00106">
    <property type="entry name" value="adh_short"/>
    <property type="match status" value="1"/>
</dbReference>
<evidence type="ECO:0000256" key="1">
    <source>
        <dbReference type="ARBA" id="ARBA00006484"/>
    </source>
</evidence>
<dbReference type="EMBL" id="JRLW01000002">
    <property type="protein sequence ID" value="KGO90385.1"/>
    <property type="molecule type" value="Genomic_DNA"/>
</dbReference>
<sequence length="271" mass="30014">MKTVLITGASSGIGQQTAKYFSENGWHVIATMTCFDHGKDTVGLPNVSSYIMDVSSSESIASAAAKIMANHKTIDVVINNAGIGYRSFVELSEDEKIQAIVDVNWLGVVKVCRAFIPVFRQQQFGQFINISSIAGLVNLPLGSFYHSTKKAVESFSECMSYELMAFNISVSTVQFGNAPTAFQSHVVKSETGSIPSYERMMEKITGILHKKTKKNTNLTPQITKTLFDIANNPRPHFTRYTIGFDANAMHFMRSKLGYKLFNRIIRKSVLG</sequence>
<reference evidence="4 5" key="1">
    <citation type="submission" date="2013-09" db="EMBL/GenBank/DDBJ databases">
        <authorList>
            <person name="Zeng Z."/>
            <person name="Chen C."/>
        </authorList>
    </citation>
    <scope>NUCLEOTIDE SEQUENCE [LARGE SCALE GENOMIC DNA]</scope>
    <source>
        <strain evidence="4 5">GH29-5</strain>
    </source>
</reference>
<dbReference type="GO" id="GO:0016491">
    <property type="term" value="F:oxidoreductase activity"/>
    <property type="evidence" value="ECO:0007669"/>
    <property type="project" value="UniProtKB-KW"/>
</dbReference>
<evidence type="ECO:0000256" key="2">
    <source>
        <dbReference type="ARBA" id="ARBA00023002"/>
    </source>
</evidence>
<dbReference type="PANTHER" id="PTHR43976:SF16">
    <property type="entry name" value="SHORT-CHAIN DEHYDROGENASE_REDUCTASE FAMILY PROTEIN"/>
    <property type="match status" value="1"/>
</dbReference>
<dbReference type="STRING" id="1121899.GCA_000430025_01669"/>